<name>A0A2N9JBH5_FAGSY</name>
<dbReference type="AlphaFoldDB" id="A0A2N9JBH5"/>
<proteinExistence type="predicted"/>
<accession>A0A2N9JBH5</accession>
<organism evidence="2">
    <name type="scientific">Fagus sylvatica</name>
    <name type="common">Beechnut</name>
    <dbReference type="NCBI Taxonomy" id="28930"/>
    <lineage>
        <taxon>Eukaryota</taxon>
        <taxon>Viridiplantae</taxon>
        <taxon>Streptophyta</taxon>
        <taxon>Embryophyta</taxon>
        <taxon>Tracheophyta</taxon>
        <taxon>Spermatophyta</taxon>
        <taxon>Magnoliopsida</taxon>
        <taxon>eudicotyledons</taxon>
        <taxon>Gunneridae</taxon>
        <taxon>Pentapetalae</taxon>
        <taxon>rosids</taxon>
        <taxon>fabids</taxon>
        <taxon>Fagales</taxon>
        <taxon>Fagaceae</taxon>
        <taxon>Fagus</taxon>
    </lineage>
</organism>
<feature type="region of interest" description="Disordered" evidence="1">
    <location>
        <begin position="20"/>
        <end position="96"/>
    </location>
</feature>
<reference evidence="2" key="1">
    <citation type="submission" date="2018-02" db="EMBL/GenBank/DDBJ databases">
        <authorList>
            <person name="Cohen D.B."/>
            <person name="Kent A.D."/>
        </authorList>
    </citation>
    <scope>NUCLEOTIDE SEQUENCE</scope>
</reference>
<protein>
    <submittedName>
        <fullName evidence="2">Uncharacterized protein</fullName>
    </submittedName>
</protein>
<gene>
    <name evidence="2" type="ORF">FSB_LOCUS61846</name>
</gene>
<evidence type="ECO:0000256" key="1">
    <source>
        <dbReference type="SAM" id="MobiDB-lite"/>
    </source>
</evidence>
<dbReference type="EMBL" id="OIVN01006481">
    <property type="protein sequence ID" value="SPD33964.1"/>
    <property type="molecule type" value="Genomic_DNA"/>
</dbReference>
<sequence length="185" mass="20522">MKNPEAPISSFASAPTLTFKAATDAHPDPDSTNNISYGLNLRPNSKSKSNTVDEDNERPRSNIVDEDNERPRSNIVDEDNERPRSNTVDEDNERPPLILDGELEHDAWRGEIEGGLLPRAAIQFRWRTVSSAFRTSIIFGRGGDFLLVIALEKSGVMAPSFGWSGEPVWGLSLGFHFALCVLDLR</sequence>
<feature type="compositionally biased region" description="Polar residues" evidence="1">
    <location>
        <begin position="30"/>
        <end position="50"/>
    </location>
</feature>
<evidence type="ECO:0000313" key="2">
    <source>
        <dbReference type="EMBL" id="SPD33964.1"/>
    </source>
</evidence>